<keyword evidence="2" id="KW-1185">Reference proteome</keyword>
<reference evidence="1 2" key="1">
    <citation type="submission" date="2023-12" db="EMBL/GenBank/DDBJ databases">
        <title>A high-quality genome assembly for Dillenia turbinata (Dilleniales).</title>
        <authorList>
            <person name="Chanderbali A."/>
        </authorList>
    </citation>
    <scope>NUCLEOTIDE SEQUENCE [LARGE SCALE GENOMIC DNA]</scope>
    <source>
        <strain evidence="1">LSX21</strain>
        <tissue evidence="1">Leaf</tissue>
    </source>
</reference>
<name>A0AAN8UM33_9MAGN</name>
<dbReference type="Proteomes" id="UP001370490">
    <property type="component" value="Unassembled WGS sequence"/>
</dbReference>
<dbReference type="EMBL" id="JBAMMX010000021">
    <property type="protein sequence ID" value="KAK6919403.1"/>
    <property type="molecule type" value="Genomic_DNA"/>
</dbReference>
<protein>
    <submittedName>
        <fullName evidence="1">Uncharacterized protein</fullName>
    </submittedName>
</protein>
<dbReference type="PANTHER" id="PTHR31170">
    <property type="entry name" value="BNAC04G53230D PROTEIN"/>
    <property type="match status" value="1"/>
</dbReference>
<evidence type="ECO:0000313" key="1">
    <source>
        <dbReference type="EMBL" id="KAK6919403.1"/>
    </source>
</evidence>
<gene>
    <name evidence="1" type="ORF">RJ641_015307</name>
</gene>
<dbReference type="InterPro" id="IPR004158">
    <property type="entry name" value="DUF247_pln"/>
</dbReference>
<sequence>MERSPDSSLYDLITKELKRAHSVSSSSESVFRVPKELRGGNEQDYTPKTISIGPLHAGKSNLRLKEEIKMRYLICFNSHMKPGKTLKDLILVIRQLEQRIRNWYMEPISLSSDDFVKMILTDGCFIAELMWRYKNIDRVDRGDPIYSMRKPRLAMLYNLQRDLLLLENQIPFFVLEDLYGFKKNNECHSLVHLTLSFFRNVMPMEGELHSPKSETSPKHLLDLVMHALFPHPTRIAGIEPMMPQALYQDIISAAELELYGVKFKRGKSASLADIKFHNGVLEIPPLVVQESTVSLFRNLLALEQSSDEYTGLFTSYAIFMDCLINGEKDVELLLRNGVMQTWLNDKQELVTLFNRLSVDVVANLEDFHFRRLFHDVNLYCGRPWNRHRAYLVRNYYDVRWDLLNSVFLFILTFTQTLFSALSYSPRNN</sequence>
<accession>A0AAN8UM33</accession>
<dbReference type="Pfam" id="PF03140">
    <property type="entry name" value="DUF247"/>
    <property type="match status" value="1"/>
</dbReference>
<evidence type="ECO:0000313" key="2">
    <source>
        <dbReference type="Proteomes" id="UP001370490"/>
    </source>
</evidence>
<comment type="caution">
    <text evidence="1">The sequence shown here is derived from an EMBL/GenBank/DDBJ whole genome shotgun (WGS) entry which is preliminary data.</text>
</comment>
<organism evidence="1 2">
    <name type="scientific">Dillenia turbinata</name>
    <dbReference type="NCBI Taxonomy" id="194707"/>
    <lineage>
        <taxon>Eukaryota</taxon>
        <taxon>Viridiplantae</taxon>
        <taxon>Streptophyta</taxon>
        <taxon>Embryophyta</taxon>
        <taxon>Tracheophyta</taxon>
        <taxon>Spermatophyta</taxon>
        <taxon>Magnoliopsida</taxon>
        <taxon>eudicotyledons</taxon>
        <taxon>Gunneridae</taxon>
        <taxon>Pentapetalae</taxon>
        <taxon>Dilleniales</taxon>
        <taxon>Dilleniaceae</taxon>
        <taxon>Dillenia</taxon>
    </lineage>
</organism>
<proteinExistence type="predicted"/>
<dbReference type="PANTHER" id="PTHR31170:SF17">
    <property type="match status" value="1"/>
</dbReference>
<dbReference type="AlphaFoldDB" id="A0AAN8UM33"/>